<dbReference type="Pfam" id="PF03413">
    <property type="entry name" value="PepSY"/>
    <property type="match status" value="2"/>
</dbReference>
<dbReference type="PROSITE" id="PS51257">
    <property type="entry name" value="PROKAR_LIPOPROTEIN"/>
    <property type="match status" value="1"/>
</dbReference>
<dbReference type="KEGG" id="smus:C7J88_00155"/>
<keyword evidence="5" id="KW-0449">Lipoprotein</keyword>
<organism evidence="5 6">
    <name type="scientific">Staphylococcus muscae</name>
    <dbReference type="NCBI Taxonomy" id="1294"/>
    <lineage>
        <taxon>Bacteria</taxon>
        <taxon>Bacillati</taxon>
        <taxon>Bacillota</taxon>
        <taxon>Bacilli</taxon>
        <taxon>Bacillales</taxon>
        <taxon>Staphylococcaceae</taxon>
        <taxon>Staphylococcus</taxon>
    </lineage>
</organism>
<dbReference type="Proteomes" id="UP000243706">
    <property type="component" value="Chromosome 1"/>
</dbReference>
<feature type="domain" description="PepSY" evidence="3">
    <location>
        <begin position="159"/>
        <end position="215"/>
    </location>
</feature>
<feature type="domain" description="PepSY" evidence="3">
    <location>
        <begin position="85"/>
        <end position="129"/>
    </location>
</feature>
<feature type="compositionally biased region" description="Acidic residues" evidence="1">
    <location>
        <begin position="50"/>
        <end position="62"/>
    </location>
</feature>
<feature type="region of interest" description="Disordered" evidence="1">
    <location>
        <begin position="19"/>
        <end position="87"/>
    </location>
</feature>
<evidence type="ECO:0000259" key="3">
    <source>
        <dbReference type="Pfam" id="PF03413"/>
    </source>
</evidence>
<dbReference type="RefSeq" id="WP_095116054.1">
    <property type="nucleotide sequence ID" value="NZ_BMCB01000007.1"/>
</dbReference>
<dbReference type="AlphaFoldDB" id="A0A240C2F0"/>
<dbReference type="Proteomes" id="UP000652995">
    <property type="component" value="Unassembled WGS sequence"/>
</dbReference>
<sequence>MKFKILTLLLSAGIVLAACGNDNDDNMDKKEDNQQTTQSSNDKMDKDQNDMDDQDDMDDQNESNDQQSDKMNDQTVQLKDIQTEPEEAIKTAQKAFDGKMKKIEYKQDNGEWIYKIDLVNGNKEAEVKVSDKDNKAIKTEEETENDNQDNKTIDYKEMVSYDQAVKTAQKETKGDLKQWKLNEDDGQLVYEVKIADQNNDREYLIDAKSGKLIGEDK</sequence>
<keyword evidence="2" id="KW-0732">Signal</keyword>
<proteinExistence type="predicted"/>
<dbReference type="InterPro" id="IPR025711">
    <property type="entry name" value="PepSY"/>
</dbReference>
<reference evidence="4" key="1">
    <citation type="journal article" date="2014" name="Int. J. Syst. Evol. Microbiol.">
        <title>Complete genome of a new Firmicutes species belonging to the dominant human colonic microbiota ('Ruminococcus bicirculans') reveals two chromosomes and a selective capacity to utilize plant glucans.</title>
        <authorList>
            <consortium name="NISC Comparative Sequencing Program"/>
            <person name="Wegmann U."/>
            <person name="Louis P."/>
            <person name="Goesmann A."/>
            <person name="Henrissat B."/>
            <person name="Duncan S.H."/>
            <person name="Flint H.J."/>
        </authorList>
    </citation>
    <scope>NUCLEOTIDE SEQUENCE</scope>
    <source>
        <strain evidence="4">CCM 4175</strain>
    </source>
</reference>
<gene>
    <name evidence="4" type="ORF">GCM10007183_13500</name>
    <name evidence="5" type="ORF">SAMEA4412661_00680</name>
</gene>
<evidence type="ECO:0000313" key="5">
    <source>
        <dbReference type="EMBL" id="SNW01288.1"/>
    </source>
</evidence>
<evidence type="ECO:0000256" key="1">
    <source>
        <dbReference type="SAM" id="MobiDB-lite"/>
    </source>
</evidence>
<evidence type="ECO:0000313" key="4">
    <source>
        <dbReference type="EMBL" id="GGA90608.1"/>
    </source>
</evidence>
<accession>A0A240C2F0</accession>
<name>A0A240C2F0_9STAP</name>
<dbReference type="OrthoDB" id="2418653at2"/>
<dbReference type="EMBL" id="BMCB01000007">
    <property type="protein sequence ID" value="GGA90608.1"/>
    <property type="molecule type" value="Genomic_DNA"/>
</dbReference>
<evidence type="ECO:0000313" key="6">
    <source>
        <dbReference type="Proteomes" id="UP000243706"/>
    </source>
</evidence>
<protein>
    <submittedName>
        <fullName evidence="5">Putative lipoprotein</fullName>
    </submittedName>
</protein>
<reference evidence="5 6" key="2">
    <citation type="submission" date="2017-06" db="EMBL/GenBank/DDBJ databases">
        <authorList>
            <consortium name="Pathogen Informatics"/>
        </authorList>
    </citation>
    <scope>NUCLEOTIDE SEQUENCE [LARGE SCALE GENOMIC DNA]</scope>
    <source>
        <strain evidence="5 6">NCTC13833</strain>
    </source>
</reference>
<evidence type="ECO:0000256" key="2">
    <source>
        <dbReference type="SAM" id="SignalP"/>
    </source>
</evidence>
<dbReference type="EMBL" id="LT906464">
    <property type="protein sequence ID" value="SNW01288.1"/>
    <property type="molecule type" value="Genomic_DNA"/>
</dbReference>
<keyword evidence="7" id="KW-1185">Reference proteome</keyword>
<feature type="chain" id="PRO_5019005181" evidence="2">
    <location>
        <begin position="18"/>
        <end position="217"/>
    </location>
</feature>
<evidence type="ECO:0000313" key="7">
    <source>
        <dbReference type="Proteomes" id="UP000652995"/>
    </source>
</evidence>
<reference evidence="7" key="3">
    <citation type="journal article" date="2019" name="Int. J. Syst. Evol. Microbiol.">
        <title>The Global Catalogue of Microorganisms (GCM) 10K type strain sequencing project: providing services to taxonomists for standard genome sequencing and annotation.</title>
        <authorList>
            <consortium name="The Broad Institute Genomics Platform"/>
            <consortium name="The Broad Institute Genome Sequencing Center for Infectious Disease"/>
            <person name="Wu L."/>
            <person name="Ma J."/>
        </authorList>
    </citation>
    <scope>NUCLEOTIDE SEQUENCE [LARGE SCALE GENOMIC DNA]</scope>
    <source>
        <strain evidence="7">CCM 4175</strain>
    </source>
</reference>
<reference evidence="4" key="4">
    <citation type="submission" date="2024-05" db="EMBL/GenBank/DDBJ databases">
        <authorList>
            <person name="Sun Q."/>
            <person name="Sedlacek I."/>
        </authorList>
    </citation>
    <scope>NUCLEOTIDE SEQUENCE</scope>
    <source>
        <strain evidence="4">CCM 4175</strain>
    </source>
</reference>
<feature type="signal peptide" evidence="2">
    <location>
        <begin position="1"/>
        <end position="17"/>
    </location>
</feature>
<dbReference type="Gene3D" id="3.10.450.40">
    <property type="match status" value="2"/>
</dbReference>